<dbReference type="EC" id="2.7.11.1" evidence="2"/>
<keyword evidence="7 12" id="KW-0547">Nucleotide-binding</keyword>
<evidence type="ECO:0000256" key="7">
    <source>
        <dbReference type="ARBA" id="ARBA00022741"/>
    </source>
</evidence>
<dbReference type="PROSITE" id="PS00108">
    <property type="entry name" value="PROTEIN_KINASE_ST"/>
    <property type="match status" value="1"/>
</dbReference>
<dbReference type="InterPro" id="IPR008271">
    <property type="entry name" value="Ser/Thr_kinase_AS"/>
</dbReference>
<dbReference type="SMART" id="SM00062">
    <property type="entry name" value="PBPb"/>
    <property type="match status" value="1"/>
</dbReference>
<dbReference type="Pfam" id="PF00069">
    <property type="entry name" value="Pkinase"/>
    <property type="match status" value="1"/>
</dbReference>
<dbReference type="Gene3D" id="3.30.200.20">
    <property type="entry name" value="Phosphorylase Kinase, domain 1"/>
    <property type="match status" value="1"/>
</dbReference>
<dbReference type="Proteomes" id="UP000320095">
    <property type="component" value="Unassembled WGS sequence"/>
</dbReference>
<evidence type="ECO:0000256" key="10">
    <source>
        <dbReference type="ARBA" id="ARBA00022989"/>
    </source>
</evidence>
<dbReference type="OrthoDB" id="9762169at2"/>
<evidence type="ECO:0000256" key="2">
    <source>
        <dbReference type="ARBA" id="ARBA00012513"/>
    </source>
</evidence>
<dbReference type="GO" id="GO:0080090">
    <property type="term" value="P:regulation of primary metabolic process"/>
    <property type="evidence" value="ECO:0007669"/>
    <property type="project" value="UniProtKB-ARBA"/>
</dbReference>
<evidence type="ECO:0000256" key="1">
    <source>
        <dbReference type="ARBA" id="ARBA00004162"/>
    </source>
</evidence>
<dbReference type="GO" id="GO:0005886">
    <property type="term" value="C:plasma membrane"/>
    <property type="evidence" value="ECO:0007669"/>
    <property type="project" value="UniProtKB-SubCell"/>
</dbReference>
<evidence type="ECO:0000256" key="3">
    <source>
        <dbReference type="ARBA" id="ARBA00022475"/>
    </source>
</evidence>
<dbReference type="GO" id="GO:0004674">
    <property type="term" value="F:protein serine/threonine kinase activity"/>
    <property type="evidence" value="ECO:0007669"/>
    <property type="project" value="UniProtKB-KW"/>
</dbReference>
<dbReference type="InterPro" id="IPR017441">
    <property type="entry name" value="Protein_kinase_ATP_BS"/>
</dbReference>
<keyword evidence="5" id="KW-0808">Transferase</keyword>
<feature type="domain" description="Protein kinase" evidence="14">
    <location>
        <begin position="9"/>
        <end position="269"/>
    </location>
</feature>
<keyword evidence="10" id="KW-1133">Transmembrane helix</keyword>
<evidence type="ECO:0000256" key="4">
    <source>
        <dbReference type="ARBA" id="ARBA00022527"/>
    </source>
</evidence>
<evidence type="ECO:0000256" key="5">
    <source>
        <dbReference type="ARBA" id="ARBA00022679"/>
    </source>
</evidence>
<evidence type="ECO:0000256" key="11">
    <source>
        <dbReference type="ARBA" id="ARBA00023136"/>
    </source>
</evidence>
<keyword evidence="9 12" id="KW-0067">ATP-binding</keyword>
<keyword evidence="6" id="KW-0812">Transmembrane</keyword>
<evidence type="ECO:0000313" key="15">
    <source>
        <dbReference type="EMBL" id="TPG34656.1"/>
    </source>
</evidence>
<dbReference type="AlphaFoldDB" id="A0A502EDT3"/>
<dbReference type="CDD" id="cd01004">
    <property type="entry name" value="PBP2_MidA_like"/>
    <property type="match status" value="1"/>
</dbReference>
<dbReference type="EMBL" id="RCZG01000004">
    <property type="protein sequence ID" value="TPG34656.1"/>
    <property type="molecule type" value="Genomic_DNA"/>
</dbReference>
<dbReference type="InterPro" id="IPR000719">
    <property type="entry name" value="Prot_kinase_dom"/>
</dbReference>
<comment type="caution">
    <text evidence="15">The sequence shown here is derived from an EMBL/GenBank/DDBJ whole genome shotgun (WGS) entry which is preliminary data.</text>
</comment>
<protein>
    <recommendedName>
        <fullName evidence="2">non-specific serine/threonine protein kinase</fullName>
        <ecNumber evidence="2">2.7.11.1</ecNumber>
    </recommendedName>
</protein>
<dbReference type="PROSITE" id="PS00107">
    <property type="entry name" value="PROTEIN_KINASE_ATP"/>
    <property type="match status" value="1"/>
</dbReference>
<dbReference type="InterPro" id="IPR001638">
    <property type="entry name" value="Solute-binding_3/MltF_N"/>
</dbReference>
<dbReference type="SMART" id="SM00220">
    <property type="entry name" value="S_TKc"/>
    <property type="match status" value="1"/>
</dbReference>
<dbReference type="CDD" id="cd14014">
    <property type="entry name" value="STKc_PknB_like"/>
    <property type="match status" value="1"/>
</dbReference>
<feature type="binding site" evidence="12">
    <location>
        <position position="38"/>
    </location>
    <ligand>
        <name>ATP</name>
        <dbReference type="ChEBI" id="CHEBI:30616"/>
    </ligand>
</feature>
<keyword evidence="11" id="KW-0472">Membrane</keyword>
<evidence type="ECO:0000313" key="16">
    <source>
        <dbReference type="Proteomes" id="UP000320095"/>
    </source>
</evidence>
<dbReference type="Pfam" id="PF00497">
    <property type="entry name" value="SBP_bac_3"/>
    <property type="match status" value="1"/>
</dbReference>
<evidence type="ECO:0000256" key="13">
    <source>
        <dbReference type="SAM" id="MobiDB-lite"/>
    </source>
</evidence>
<evidence type="ECO:0000256" key="8">
    <source>
        <dbReference type="ARBA" id="ARBA00022777"/>
    </source>
</evidence>
<comment type="subcellular location">
    <subcellularLocation>
        <location evidence="1">Cell membrane</location>
        <topology evidence="1">Single-pass membrane protein</topology>
    </subcellularLocation>
</comment>
<keyword evidence="4" id="KW-0723">Serine/threonine-protein kinase</keyword>
<accession>A0A502EDT3</accession>
<dbReference type="RefSeq" id="WP_140690456.1">
    <property type="nucleotide sequence ID" value="NZ_RCZG01000004.1"/>
</dbReference>
<dbReference type="Gene3D" id="1.10.510.10">
    <property type="entry name" value="Transferase(Phosphotransferase) domain 1"/>
    <property type="match status" value="1"/>
</dbReference>
<organism evidence="15 16">
    <name type="scientific">Mycolicibacterium hodleri</name>
    <dbReference type="NCBI Taxonomy" id="49897"/>
    <lineage>
        <taxon>Bacteria</taxon>
        <taxon>Bacillati</taxon>
        <taxon>Actinomycetota</taxon>
        <taxon>Actinomycetes</taxon>
        <taxon>Mycobacteriales</taxon>
        <taxon>Mycobacteriaceae</taxon>
        <taxon>Mycolicibacterium</taxon>
    </lineage>
</organism>
<dbReference type="Gene3D" id="3.40.190.10">
    <property type="entry name" value="Periplasmic binding protein-like II"/>
    <property type="match status" value="2"/>
</dbReference>
<keyword evidence="16" id="KW-1185">Reference proteome</keyword>
<keyword evidence="3" id="KW-1003">Cell membrane</keyword>
<evidence type="ECO:0000256" key="12">
    <source>
        <dbReference type="PROSITE-ProRule" id="PRU10141"/>
    </source>
</evidence>
<keyword evidence="8 15" id="KW-0418">Kinase</keyword>
<dbReference type="SUPFAM" id="SSF53850">
    <property type="entry name" value="Periplasmic binding protein-like II"/>
    <property type="match status" value="1"/>
</dbReference>
<feature type="compositionally biased region" description="Basic residues" evidence="13">
    <location>
        <begin position="279"/>
        <end position="296"/>
    </location>
</feature>
<evidence type="ECO:0000256" key="9">
    <source>
        <dbReference type="ARBA" id="ARBA00022840"/>
    </source>
</evidence>
<dbReference type="SUPFAM" id="SSF56112">
    <property type="entry name" value="Protein kinase-like (PK-like)"/>
    <property type="match status" value="1"/>
</dbReference>
<dbReference type="InterPro" id="IPR011009">
    <property type="entry name" value="Kinase-like_dom_sf"/>
</dbReference>
<dbReference type="GO" id="GO:0005524">
    <property type="term" value="F:ATP binding"/>
    <property type="evidence" value="ECO:0007669"/>
    <property type="project" value="UniProtKB-UniRule"/>
</dbReference>
<feature type="region of interest" description="Disordered" evidence="13">
    <location>
        <begin position="273"/>
        <end position="296"/>
    </location>
</feature>
<evidence type="ECO:0000259" key="14">
    <source>
        <dbReference type="PROSITE" id="PS50011"/>
    </source>
</evidence>
<sequence>MNTTPFGPYQLQELLGRGGMGEVYRAYDTRTDRVVALKVLPHHMAQDTVFQHRFRRESQAAASLNDPHVVPIHGFGEIDGRLYLDMRLIEGKTLGDILADRERPIGPELAVTVVEQVGMALDAAHQAGLIHRDVKPSNILLTGQEFAYLIDFGLARTAGEKGMTTAGSTLGTLAYMAPERFDGGQSDPRSDVYALTCVLFEALTGSRPYPADSLEQQIAGHMVSAPPRPSEFDPTLAAFDDVIARGLAKKPGQRYQTGADLAAAARRALNAPVRTGGRSGRHSARRAPTGRRTRPSRRVLAVTSAVVLVAALGTFGVLELTGKPDSSDTRQAGVASSTVPPDPSVIPGAMASIAQTVPADIREKGTLVIGVNVPYAPNEFKDANGDIVGFDVDLMNAITRTLGLKPVYRETAFEAIIPSVRAQDFNVGMSSFTDTAERESAVDFVTYFEAGTLWAQRPGSSVDPANACGLRVGVAYSAIQETEEIPALSDACVAAGLPPIDKVVYVRQDDLTKALIAGEVDAMAADSPVTGFAVKTSGGALEEAGEVTDPQPYGWPVVKGSALSESLRQALEHLMKTGEYRTIATMWGVEKGLIDESVINGAGR</sequence>
<name>A0A502EDT3_9MYCO</name>
<feature type="region of interest" description="Disordered" evidence="13">
    <location>
        <begin position="321"/>
        <end position="341"/>
    </location>
</feature>
<reference evidence="15 16" key="1">
    <citation type="journal article" date="2019" name="Environ. Microbiol.">
        <title>Species interactions and distinct microbial communities in high Arctic permafrost affected cryosols are associated with the CH4 and CO2 gas fluxes.</title>
        <authorList>
            <person name="Altshuler I."/>
            <person name="Hamel J."/>
            <person name="Turney S."/>
            <person name="Magnuson E."/>
            <person name="Levesque R."/>
            <person name="Greer C."/>
            <person name="Whyte L.G."/>
        </authorList>
    </citation>
    <scope>NUCLEOTIDE SEQUENCE [LARGE SCALE GENOMIC DNA]</scope>
    <source>
        <strain evidence="15 16">S5.20</strain>
    </source>
</reference>
<dbReference type="PANTHER" id="PTHR43289">
    <property type="entry name" value="MITOGEN-ACTIVATED PROTEIN KINASE KINASE KINASE 20-RELATED"/>
    <property type="match status" value="1"/>
</dbReference>
<dbReference type="PROSITE" id="PS50011">
    <property type="entry name" value="PROTEIN_KINASE_DOM"/>
    <property type="match status" value="1"/>
</dbReference>
<gene>
    <name evidence="15" type="ORF">EAH80_11190</name>
</gene>
<proteinExistence type="predicted"/>
<evidence type="ECO:0000256" key="6">
    <source>
        <dbReference type="ARBA" id="ARBA00022692"/>
    </source>
</evidence>
<dbReference type="FunFam" id="1.10.510.10:FF:000021">
    <property type="entry name" value="Serine/threonine protein kinase"/>
    <property type="match status" value="1"/>
</dbReference>
<dbReference type="PANTHER" id="PTHR43289:SF6">
    <property type="entry name" value="SERINE_THREONINE-PROTEIN KINASE NEKL-3"/>
    <property type="match status" value="1"/>
</dbReference>